<dbReference type="OrthoDB" id="9769796at2"/>
<comment type="similarity">
    <text evidence="3">Belongs to the TmcAL family.</text>
</comment>
<dbReference type="InterPro" id="IPR008513">
    <property type="entry name" value="tRNA(Met)_cyd_acetate_ligase"/>
</dbReference>
<reference evidence="4 5" key="1">
    <citation type="submission" date="2016-11" db="EMBL/GenBank/DDBJ databases">
        <authorList>
            <person name="Jaros S."/>
            <person name="Januszkiewicz K."/>
            <person name="Wedrychowicz H."/>
        </authorList>
    </citation>
    <scope>NUCLEOTIDE SEQUENCE [LARGE SCALE GENOMIC DNA]</scope>
    <source>
        <strain evidence="4 5">DSM 22330</strain>
    </source>
</reference>
<keyword evidence="2 3" id="KW-0819">tRNA processing</keyword>
<name>A0A1K2HHA9_9LACT</name>
<dbReference type="Proteomes" id="UP000185655">
    <property type="component" value="Unassembled WGS sequence"/>
</dbReference>
<dbReference type="GO" id="GO:0016879">
    <property type="term" value="F:ligase activity, forming carbon-nitrogen bonds"/>
    <property type="evidence" value="ECO:0007669"/>
    <property type="project" value="UniProtKB-UniRule"/>
</dbReference>
<evidence type="ECO:0000313" key="4">
    <source>
        <dbReference type="EMBL" id="SFZ76220.1"/>
    </source>
</evidence>
<dbReference type="STRING" id="1122154.SAMN02746068_01867"/>
<dbReference type="HAMAP" id="MF_01539">
    <property type="entry name" value="TmcAL"/>
    <property type="match status" value="1"/>
</dbReference>
<dbReference type="NCBIfam" id="NF010191">
    <property type="entry name" value="PRK13670.1"/>
    <property type="match status" value="1"/>
</dbReference>
<keyword evidence="1 3" id="KW-0436">Ligase</keyword>
<dbReference type="RefSeq" id="WP_031366897.1">
    <property type="nucleotide sequence ID" value="NZ_FPKS01000014.1"/>
</dbReference>
<accession>A0A1K2HHA9</accession>
<comment type="function">
    <text evidence="3">Catalyzes the formation of N(4)-acetylcytidine (ac(4)C) at the wobble position of elongator tRNA(Met), using acetate and ATP as substrates. First activates an acetate ion to form acetyladenylate (Ac-AMP) and then transfers the acetyl group to tRNA to form ac(4)C34.</text>
</comment>
<dbReference type="GO" id="GO:0006400">
    <property type="term" value="P:tRNA modification"/>
    <property type="evidence" value="ECO:0007669"/>
    <property type="project" value="UniProtKB-UniRule"/>
</dbReference>
<dbReference type="GO" id="GO:0005737">
    <property type="term" value="C:cytoplasm"/>
    <property type="evidence" value="ECO:0007669"/>
    <property type="project" value="UniProtKB-SubCell"/>
</dbReference>
<feature type="binding site" evidence="3">
    <location>
        <position position="164"/>
    </location>
    <ligand>
        <name>ATP</name>
        <dbReference type="ChEBI" id="CHEBI:30616"/>
    </ligand>
</feature>
<feature type="binding site" evidence="3">
    <location>
        <begin position="18"/>
        <end position="31"/>
    </location>
    <ligand>
        <name>ATP</name>
        <dbReference type="ChEBI" id="CHEBI:30616"/>
    </ligand>
</feature>
<evidence type="ECO:0000256" key="2">
    <source>
        <dbReference type="ARBA" id="ARBA00022694"/>
    </source>
</evidence>
<keyword evidence="3" id="KW-0694">RNA-binding</keyword>
<keyword evidence="3" id="KW-0547">Nucleotide-binding</keyword>
<dbReference type="PANTHER" id="PTHR37825">
    <property type="entry name" value="TRNA(MET) CYTIDINE ACETATE LIGASE"/>
    <property type="match status" value="1"/>
</dbReference>
<dbReference type="SUPFAM" id="SSF52374">
    <property type="entry name" value="Nucleotidylyl transferase"/>
    <property type="match status" value="1"/>
</dbReference>
<feature type="binding site" evidence="3">
    <location>
        <position position="107"/>
    </location>
    <ligand>
        <name>ATP</name>
        <dbReference type="ChEBI" id="CHEBI:30616"/>
    </ligand>
</feature>
<dbReference type="GO" id="GO:0005524">
    <property type="term" value="F:ATP binding"/>
    <property type="evidence" value="ECO:0007669"/>
    <property type="project" value="UniProtKB-KW"/>
</dbReference>
<comment type="subcellular location">
    <subcellularLocation>
        <location evidence="3">Cytoplasm</location>
    </subcellularLocation>
</comment>
<dbReference type="GO" id="GO:0000049">
    <property type="term" value="F:tRNA binding"/>
    <property type="evidence" value="ECO:0007669"/>
    <property type="project" value="UniProtKB-KW"/>
</dbReference>
<dbReference type="GO" id="GO:0016740">
    <property type="term" value="F:transferase activity"/>
    <property type="evidence" value="ECO:0007669"/>
    <property type="project" value="UniProtKB-KW"/>
</dbReference>
<protein>
    <recommendedName>
        <fullName evidence="3">tRNA(Met) cytidine acetate ligase</fullName>
        <ecNumber evidence="3">6.3.4.-</ecNumber>
    </recommendedName>
</protein>
<dbReference type="EMBL" id="FPKS01000014">
    <property type="protein sequence ID" value="SFZ76220.1"/>
    <property type="molecule type" value="Genomic_DNA"/>
</dbReference>
<keyword evidence="4" id="KW-0808">Transferase</keyword>
<sequence length="381" mass="42746">MRLTKVSTENSVPISGIIAEFNPFHHGHQYLLSQAPGLKIVIMSGNWMQRGEPAIVDKWTRAQMALKNGADIIVELPFFASVQGADYFAQYALQMLADLGINQLVFGTDSDDVDYDILRQLYYDKSTEIQGFLETLPENLSYPQKMQQMWQAFAGIQFDGNTPNHILGLAYTKAVAMVAPKIKLQPVKRIGAGFHDDTLSQFASATAIREHANENLSSFMPDYASFQAAPKVQWSDYLPLLKYQLLSARLTDIFQVNEELAVRLKSAIQIATDFETLVDAVVTKRYTRARVKRLLTYILVNVPKSQIFEKPKPHVLGFSAAGQRYLKNVDVVTKVGKTYQDRLTLQADAIYRLGNQAILEQNYGRPPLRQTHGAAQGKEIG</sequence>
<comment type="catalytic activity">
    <reaction evidence="3">
        <text>cytidine(34) in elongator tRNA(Met) + acetate + ATP = N(4)-acetylcytidine(34) in elongator tRNA(Met) + AMP + diphosphate</text>
        <dbReference type="Rhea" id="RHEA:58144"/>
        <dbReference type="Rhea" id="RHEA-COMP:10693"/>
        <dbReference type="Rhea" id="RHEA-COMP:10694"/>
        <dbReference type="ChEBI" id="CHEBI:30089"/>
        <dbReference type="ChEBI" id="CHEBI:30616"/>
        <dbReference type="ChEBI" id="CHEBI:33019"/>
        <dbReference type="ChEBI" id="CHEBI:74900"/>
        <dbReference type="ChEBI" id="CHEBI:82748"/>
        <dbReference type="ChEBI" id="CHEBI:456215"/>
    </reaction>
</comment>
<evidence type="ECO:0000256" key="1">
    <source>
        <dbReference type="ARBA" id="ARBA00022598"/>
    </source>
</evidence>
<dbReference type="EC" id="6.3.4.-" evidence="3"/>
<gene>
    <name evidence="3" type="primary">tmcAL</name>
    <name evidence="4" type="ORF">SAMN02746068_01867</name>
</gene>
<dbReference type="InterPro" id="IPR014729">
    <property type="entry name" value="Rossmann-like_a/b/a_fold"/>
</dbReference>
<evidence type="ECO:0000256" key="3">
    <source>
        <dbReference type="HAMAP-Rule" id="MF_01539"/>
    </source>
</evidence>
<keyword evidence="3" id="KW-0067">ATP-binding</keyword>
<dbReference type="AlphaFoldDB" id="A0A1K2HHA9"/>
<feature type="binding site" evidence="3">
    <location>
        <begin position="189"/>
        <end position="190"/>
    </location>
    <ligand>
        <name>ATP</name>
        <dbReference type="ChEBI" id="CHEBI:30616"/>
    </ligand>
</feature>
<dbReference type="Pfam" id="PF05636">
    <property type="entry name" value="HIGH_NTase1"/>
    <property type="match status" value="1"/>
</dbReference>
<dbReference type="Gene3D" id="3.40.50.620">
    <property type="entry name" value="HUPs"/>
    <property type="match status" value="1"/>
</dbReference>
<keyword evidence="3" id="KW-0820">tRNA-binding</keyword>
<dbReference type="PANTHER" id="PTHR37825:SF1">
    <property type="entry name" value="TRNA(MET) CYTIDINE ACETATE LIGASE"/>
    <property type="match status" value="1"/>
</dbReference>
<organism evidence="4 5">
    <name type="scientific">Pseudolactococcus chungangensis CAU 28 = DSM 22330</name>
    <dbReference type="NCBI Taxonomy" id="1122154"/>
    <lineage>
        <taxon>Bacteria</taxon>
        <taxon>Bacillati</taxon>
        <taxon>Bacillota</taxon>
        <taxon>Bacilli</taxon>
        <taxon>Lactobacillales</taxon>
        <taxon>Streptococcaceae</taxon>
        <taxon>Pseudolactococcus</taxon>
    </lineage>
</organism>
<keyword evidence="3" id="KW-0963">Cytoplasm</keyword>
<evidence type="ECO:0000313" key="5">
    <source>
        <dbReference type="Proteomes" id="UP000185655"/>
    </source>
</evidence>
<proteinExistence type="inferred from homology"/>